<proteinExistence type="predicted"/>
<protein>
    <submittedName>
        <fullName evidence="1">Uncharacterized protein</fullName>
    </submittedName>
</protein>
<dbReference type="RefSeq" id="WP_184578722.1">
    <property type="nucleotide sequence ID" value="NZ_JACIIQ010000022.1"/>
</dbReference>
<gene>
    <name evidence="1" type="ORF">FHR65_003895</name>
</gene>
<dbReference type="Proteomes" id="UP000528595">
    <property type="component" value="Unassembled WGS sequence"/>
</dbReference>
<dbReference type="EMBL" id="JACIIQ010000022">
    <property type="protein sequence ID" value="MBB5672297.1"/>
    <property type="molecule type" value="Genomic_DNA"/>
</dbReference>
<comment type="caution">
    <text evidence="1">The sequence shown here is derived from an EMBL/GenBank/DDBJ whole genome shotgun (WGS) entry which is preliminary data.</text>
</comment>
<organism evidence="1">
    <name type="scientific">Xanthomonas arboricola</name>
    <dbReference type="NCBI Taxonomy" id="56448"/>
    <lineage>
        <taxon>Bacteria</taxon>
        <taxon>Pseudomonadati</taxon>
        <taxon>Pseudomonadota</taxon>
        <taxon>Gammaproteobacteria</taxon>
        <taxon>Lysobacterales</taxon>
        <taxon>Lysobacteraceae</taxon>
        <taxon>Xanthomonas</taxon>
    </lineage>
</organism>
<evidence type="ECO:0000313" key="1">
    <source>
        <dbReference type="EMBL" id="MBB5672297.1"/>
    </source>
</evidence>
<accession>A0AB73H2M4</accession>
<reference evidence="1" key="1">
    <citation type="submission" date="2020-08" db="EMBL/GenBank/DDBJ databases">
        <title>Studying the diversity of plant-associated saprophytic bacteria and their role in host health and plant-pathogen interactions.</title>
        <authorList>
            <person name="Potnis N."/>
        </authorList>
    </citation>
    <scope>NUCLEOTIDE SEQUENCE</scope>
    <source>
        <strain evidence="1">F21</strain>
    </source>
</reference>
<sequence>MTTPHSDIRIFVFGSNHLGIHGAGAALHARKHHGAILGVGEGAQGTSYALPTKKTPYISLSLAEIEQHVQAFLKHARAHPELTFEVTAVGCGRAGHDAADIAPMFADAPDNCLLPAQFIEQLSPGPRP</sequence>
<name>A0AB73H2M4_9XANT</name>
<dbReference type="AlphaFoldDB" id="A0AB73H2M4"/>